<feature type="signal peptide" evidence="2">
    <location>
        <begin position="1"/>
        <end position="17"/>
    </location>
</feature>
<dbReference type="Proteomes" id="UP000241769">
    <property type="component" value="Unassembled WGS sequence"/>
</dbReference>
<reference evidence="3 4" key="1">
    <citation type="journal article" date="2018" name="Genome Biol. Evol.">
        <title>Multiple Roots of Fruiting Body Formation in Amoebozoa.</title>
        <authorList>
            <person name="Hillmann F."/>
            <person name="Forbes G."/>
            <person name="Novohradska S."/>
            <person name="Ferling I."/>
            <person name="Riege K."/>
            <person name="Groth M."/>
            <person name="Westermann M."/>
            <person name="Marz M."/>
            <person name="Spaller T."/>
            <person name="Winckler T."/>
            <person name="Schaap P."/>
            <person name="Glockner G."/>
        </authorList>
    </citation>
    <scope>NUCLEOTIDE SEQUENCE [LARGE SCALE GENOMIC DNA]</scope>
    <source>
        <strain evidence="3 4">Jena</strain>
    </source>
</reference>
<organism evidence="3 4">
    <name type="scientific">Planoprotostelium fungivorum</name>
    <dbReference type="NCBI Taxonomy" id="1890364"/>
    <lineage>
        <taxon>Eukaryota</taxon>
        <taxon>Amoebozoa</taxon>
        <taxon>Evosea</taxon>
        <taxon>Variosea</taxon>
        <taxon>Cavosteliida</taxon>
        <taxon>Cavosteliaceae</taxon>
        <taxon>Planoprotostelium</taxon>
    </lineage>
</organism>
<feature type="region of interest" description="Disordered" evidence="1">
    <location>
        <begin position="192"/>
        <end position="211"/>
    </location>
</feature>
<sequence length="310" mass="33194">MQRLLLLFTLTWLSVNGNSLIAYAFRGATCSGNPLYAIIYRSDCALQPDGRYHSIIVNANATIATTHSFSNPSCTLDHQPDPNDIPLDDCYDTKIEYSIKFLWQEFVKPDPTPDDLLSEEYINGTGSACQHGWYQTDVLYGEVSKSAFGVDTCADVCSSRPGGYRHRRCGSGPYSSGEIAQATTSEVVHTTMTSSSEAVSTSDQVTGAETTDHEGYLTTTEDNLKTYGTETMDATNIKAGDSTKVTADENTEAAVNSRTNSTEGSEKAATEINSGVPSSNFGESGPTEPSSAIQLGVGLSIAPILLALFI</sequence>
<keyword evidence="2" id="KW-0732">Signal</keyword>
<evidence type="ECO:0000256" key="2">
    <source>
        <dbReference type="SAM" id="SignalP"/>
    </source>
</evidence>
<evidence type="ECO:0000313" key="4">
    <source>
        <dbReference type="Proteomes" id="UP000241769"/>
    </source>
</evidence>
<gene>
    <name evidence="3" type="ORF">PROFUN_15978</name>
</gene>
<feature type="region of interest" description="Disordered" evidence="1">
    <location>
        <begin position="248"/>
        <end position="289"/>
    </location>
</feature>
<proteinExistence type="predicted"/>
<dbReference type="InParanoid" id="A0A2P6MTV6"/>
<evidence type="ECO:0000256" key="1">
    <source>
        <dbReference type="SAM" id="MobiDB-lite"/>
    </source>
</evidence>
<dbReference type="EMBL" id="MDYQ01000418">
    <property type="protein sequence ID" value="PRP75138.1"/>
    <property type="molecule type" value="Genomic_DNA"/>
</dbReference>
<comment type="caution">
    <text evidence="3">The sequence shown here is derived from an EMBL/GenBank/DDBJ whole genome shotgun (WGS) entry which is preliminary data.</text>
</comment>
<feature type="chain" id="PRO_5015157727" evidence="2">
    <location>
        <begin position="18"/>
        <end position="310"/>
    </location>
</feature>
<keyword evidence="4" id="KW-1185">Reference proteome</keyword>
<feature type="compositionally biased region" description="Polar residues" evidence="1">
    <location>
        <begin position="271"/>
        <end position="289"/>
    </location>
</feature>
<dbReference type="AlphaFoldDB" id="A0A2P6MTV6"/>
<protein>
    <submittedName>
        <fullName evidence="3">Uncharacterized protein</fullName>
    </submittedName>
</protein>
<evidence type="ECO:0000313" key="3">
    <source>
        <dbReference type="EMBL" id="PRP75138.1"/>
    </source>
</evidence>
<name>A0A2P6MTV6_9EUKA</name>
<accession>A0A2P6MTV6</accession>
<feature type="compositionally biased region" description="Polar residues" evidence="1">
    <location>
        <begin position="253"/>
        <end position="263"/>
    </location>
</feature>
<feature type="compositionally biased region" description="Polar residues" evidence="1">
    <location>
        <begin position="192"/>
        <end position="209"/>
    </location>
</feature>